<keyword evidence="3" id="KW-0411">Iron-sulfur</keyword>
<keyword evidence="2" id="KW-0408">Iron</keyword>
<organism evidence="5 6">
    <name type="scientific">Eubacterium multiforme</name>
    <dbReference type="NCBI Taxonomy" id="83339"/>
    <lineage>
        <taxon>Bacteria</taxon>
        <taxon>Bacillati</taxon>
        <taxon>Bacillota</taxon>
        <taxon>Clostridia</taxon>
        <taxon>Eubacteriales</taxon>
        <taxon>Eubacteriaceae</taxon>
        <taxon>Eubacterium</taxon>
    </lineage>
</organism>
<feature type="domain" description="4Fe-4S ferredoxin-type" evidence="4">
    <location>
        <begin position="294"/>
        <end position="325"/>
    </location>
</feature>
<gene>
    <name evidence="5" type="ORF">J2S18_000170</name>
</gene>
<evidence type="ECO:0000259" key="4">
    <source>
        <dbReference type="PROSITE" id="PS51379"/>
    </source>
</evidence>
<protein>
    <submittedName>
        <fullName evidence="5">Anaerobic sulfite reductase subunit A</fullName>
    </submittedName>
</protein>
<dbReference type="PROSITE" id="PS51379">
    <property type="entry name" value="4FE4S_FER_2"/>
    <property type="match status" value="2"/>
</dbReference>
<dbReference type="PANTHER" id="PTHR40447:SF1">
    <property type="entry name" value="ANAEROBIC SULFITE REDUCTASE SUBUNIT A"/>
    <property type="match status" value="1"/>
</dbReference>
<evidence type="ECO:0000256" key="2">
    <source>
        <dbReference type="ARBA" id="ARBA00023004"/>
    </source>
</evidence>
<evidence type="ECO:0000313" key="5">
    <source>
        <dbReference type="EMBL" id="MDQ0148253.1"/>
    </source>
</evidence>
<dbReference type="Pfam" id="PF17179">
    <property type="entry name" value="Fer4_22"/>
    <property type="match status" value="1"/>
</dbReference>
<dbReference type="Proteomes" id="UP001228504">
    <property type="component" value="Unassembled WGS sequence"/>
</dbReference>
<dbReference type="InterPro" id="IPR017896">
    <property type="entry name" value="4Fe4S_Fe-S-bd"/>
</dbReference>
<dbReference type="PANTHER" id="PTHR40447">
    <property type="entry name" value="ANAEROBIC SULFITE REDUCTASE SUBUNIT A"/>
    <property type="match status" value="1"/>
</dbReference>
<keyword evidence="6" id="KW-1185">Reference proteome</keyword>
<evidence type="ECO:0000256" key="3">
    <source>
        <dbReference type="ARBA" id="ARBA00023014"/>
    </source>
</evidence>
<evidence type="ECO:0000256" key="1">
    <source>
        <dbReference type="ARBA" id="ARBA00022723"/>
    </source>
</evidence>
<dbReference type="InterPro" id="IPR017900">
    <property type="entry name" value="4Fe4S_Fe_S_CS"/>
</dbReference>
<reference evidence="5 6" key="1">
    <citation type="submission" date="2023-07" db="EMBL/GenBank/DDBJ databases">
        <title>Genomic Encyclopedia of Type Strains, Phase IV (KMG-IV): sequencing the most valuable type-strain genomes for metagenomic binning, comparative biology and taxonomic classification.</title>
        <authorList>
            <person name="Goeker M."/>
        </authorList>
    </citation>
    <scope>NUCLEOTIDE SEQUENCE [LARGE SCALE GENOMIC DNA]</scope>
    <source>
        <strain evidence="5 6">DSM 20694</strain>
    </source>
</reference>
<dbReference type="RefSeq" id="WP_307481976.1">
    <property type="nucleotide sequence ID" value="NZ_JAUSUF010000001.1"/>
</dbReference>
<name>A0ABT9UNP2_9FIRM</name>
<dbReference type="EMBL" id="JAUSUF010000001">
    <property type="protein sequence ID" value="MDQ0148253.1"/>
    <property type="molecule type" value="Genomic_DNA"/>
</dbReference>
<dbReference type="SUPFAM" id="SSF46548">
    <property type="entry name" value="alpha-helical ferredoxin"/>
    <property type="match status" value="1"/>
</dbReference>
<feature type="domain" description="4Fe-4S ferredoxin-type" evidence="4">
    <location>
        <begin position="216"/>
        <end position="245"/>
    </location>
</feature>
<keyword evidence="1" id="KW-0479">Metal-binding</keyword>
<comment type="caution">
    <text evidence="5">The sequence shown here is derived from an EMBL/GenBank/DDBJ whole genome shotgun (WGS) entry which is preliminary data.</text>
</comment>
<accession>A0ABT9UNP2</accession>
<evidence type="ECO:0000313" key="6">
    <source>
        <dbReference type="Proteomes" id="UP001228504"/>
    </source>
</evidence>
<dbReference type="PROSITE" id="PS00198">
    <property type="entry name" value="4FE4S_FER_1"/>
    <property type="match status" value="1"/>
</dbReference>
<sequence length="345" mass="40360">MDYKLSTIQGDELIKRLQKEYRIYAPTNFEGEGRHSYTNNIRYGEINSFSEVIYKEKSQYSPKELLIPINHTLSLKYGNKEIDAVNDEDERGMIILLRSCDLHGIKRIDNSLKNDKFYRNRRDKAKFMIMECPKSFDTCFCVSMGTNESENYSLGIRFNEDGVSIKVKDDSFNKYFKDLEETNFDIRFAKENEIKVRIPNIDTWDKIVLDRVKNLDLWNTYKDRCIGCGSCNMSCITCSCMLKQEVTHTDNSNLKEVRRTWNGCQLIKSSALEKKSLSEIVPIRIRQRVLDKFYRPKLDVSREQICVGCGRCTDICPRYINFAVTVNKLSDELDKIYEDLGRTIK</sequence>
<proteinExistence type="predicted"/>